<proteinExistence type="predicted"/>
<dbReference type="AlphaFoldDB" id="A0A1G6YIP7"/>
<evidence type="ECO:0000256" key="2">
    <source>
        <dbReference type="PIRSR" id="PIRSR613078-2"/>
    </source>
</evidence>
<feature type="active site" description="Tele-phosphohistidine intermediate" evidence="1">
    <location>
        <position position="13"/>
    </location>
</feature>
<dbReference type="RefSeq" id="WP_072843578.1">
    <property type="nucleotide sequence ID" value="NZ_FNAB01000007.1"/>
</dbReference>
<dbReference type="GO" id="GO:0101006">
    <property type="term" value="F:protein histidine phosphatase activity"/>
    <property type="evidence" value="ECO:0007669"/>
    <property type="project" value="TreeGrafter"/>
</dbReference>
<dbReference type="SUPFAM" id="SSF53254">
    <property type="entry name" value="Phosphoglycerate mutase-like"/>
    <property type="match status" value="1"/>
</dbReference>
<accession>A0A1G6YIP7</accession>
<keyword evidence="4" id="KW-1185">Reference proteome</keyword>
<organism evidence="3 4">
    <name type="scientific">Rhodococcus tukisamuensis</name>
    <dbReference type="NCBI Taxonomy" id="168276"/>
    <lineage>
        <taxon>Bacteria</taxon>
        <taxon>Bacillati</taxon>
        <taxon>Actinomycetota</taxon>
        <taxon>Actinomycetes</taxon>
        <taxon>Mycobacteriales</taxon>
        <taxon>Nocardiaceae</taxon>
        <taxon>Rhodococcus</taxon>
    </lineage>
</organism>
<gene>
    <name evidence="3" type="ORF">SAMN05444580_107198</name>
</gene>
<dbReference type="Gene3D" id="3.40.50.1240">
    <property type="entry name" value="Phosphoglycerate mutase-like"/>
    <property type="match status" value="1"/>
</dbReference>
<feature type="binding site" evidence="2">
    <location>
        <begin position="25"/>
        <end position="26"/>
    </location>
    <ligand>
        <name>substrate</name>
    </ligand>
</feature>
<reference evidence="3 4" key="1">
    <citation type="submission" date="2016-10" db="EMBL/GenBank/DDBJ databases">
        <authorList>
            <person name="de Groot N.N."/>
        </authorList>
    </citation>
    <scope>NUCLEOTIDE SEQUENCE [LARGE SCALE GENOMIC DNA]</scope>
    <source>
        <strain evidence="3 4">JCM 11308</strain>
    </source>
</reference>
<dbReference type="PANTHER" id="PTHR48100">
    <property type="entry name" value="BROAD-SPECIFICITY PHOSPHATASE YOR283W-RELATED"/>
    <property type="match status" value="1"/>
</dbReference>
<name>A0A1G6YIP7_9NOCA</name>
<dbReference type="CDD" id="cd07067">
    <property type="entry name" value="HP_PGM_like"/>
    <property type="match status" value="1"/>
</dbReference>
<evidence type="ECO:0000313" key="3">
    <source>
        <dbReference type="EMBL" id="SDD90248.1"/>
    </source>
</evidence>
<dbReference type="InterPro" id="IPR013078">
    <property type="entry name" value="His_Pase_superF_clade-1"/>
</dbReference>
<dbReference type="InterPro" id="IPR050275">
    <property type="entry name" value="PGM_Phosphatase"/>
</dbReference>
<dbReference type="EMBL" id="FNAB01000007">
    <property type="protein sequence ID" value="SDD90248.1"/>
    <property type="molecule type" value="Genomic_DNA"/>
</dbReference>
<dbReference type="Pfam" id="PF00300">
    <property type="entry name" value="His_Phos_1"/>
    <property type="match status" value="1"/>
</dbReference>
<protein>
    <submittedName>
        <fullName evidence="3">Probable phosphoglycerate mutase</fullName>
    </submittedName>
</protein>
<sequence length="193" mass="21044">MTVADPRIVLLRHGETEWSRTGRHTGRTDVPMTTAGQEQARRAGARVAALGLRDPLVLSSPRQRSVRTAELAGLDAREWDALAEWDYGQYEGLTTPQIREQVPQWTVWTHPCPGGEPADTVAARADMVLAIALSRLDDRDVVLVGHGHFSRALLARWAGLPVAAGNRFGMFPGAVSVLGFEHGVQQVVSHNLT</sequence>
<evidence type="ECO:0000313" key="4">
    <source>
        <dbReference type="Proteomes" id="UP000199417"/>
    </source>
</evidence>
<evidence type="ECO:0000256" key="1">
    <source>
        <dbReference type="PIRSR" id="PIRSR613078-1"/>
    </source>
</evidence>
<feature type="binding site" evidence="2">
    <location>
        <position position="64"/>
    </location>
    <ligand>
        <name>substrate</name>
    </ligand>
</feature>
<feature type="binding site" evidence="2">
    <location>
        <begin position="84"/>
        <end position="87"/>
    </location>
    <ligand>
        <name>substrate</name>
    </ligand>
</feature>
<dbReference type="SMART" id="SM00855">
    <property type="entry name" value="PGAM"/>
    <property type="match status" value="1"/>
</dbReference>
<feature type="active site" description="Proton donor/acceptor" evidence="1">
    <location>
        <position position="84"/>
    </location>
</feature>
<dbReference type="InterPro" id="IPR029033">
    <property type="entry name" value="His_PPase_superfam"/>
</dbReference>
<dbReference type="STRING" id="168276.SAMN05444580_107198"/>
<dbReference type="GO" id="GO:0070297">
    <property type="term" value="P:regulation of phosphorelay signal transduction system"/>
    <property type="evidence" value="ECO:0007669"/>
    <property type="project" value="TreeGrafter"/>
</dbReference>
<dbReference type="NCBIfam" id="NF009993">
    <property type="entry name" value="PRK13462.1"/>
    <property type="match status" value="1"/>
</dbReference>
<dbReference type="PANTHER" id="PTHR48100:SF15">
    <property type="entry name" value="SEDOHEPTULOSE 1,7-BISPHOSPHATASE"/>
    <property type="match status" value="1"/>
</dbReference>
<dbReference type="Proteomes" id="UP000199417">
    <property type="component" value="Unassembled WGS sequence"/>
</dbReference>